<evidence type="ECO:0000313" key="2">
    <source>
        <dbReference type="Proteomes" id="UP001597097"/>
    </source>
</evidence>
<protein>
    <submittedName>
        <fullName evidence="1">Uncharacterized protein</fullName>
    </submittedName>
</protein>
<gene>
    <name evidence="1" type="ORF">ACFSJ0_58635</name>
</gene>
<reference evidence="2" key="1">
    <citation type="journal article" date="2019" name="Int. J. Syst. Evol. Microbiol.">
        <title>The Global Catalogue of Microorganisms (GCM) 10K type strain sequencing project: providing services to taxonomists for standard genome sequencing and annotation.</title>
        <authorList>
            <consortium name="The Broad Institute Genomics Platform"/>
            <consortium name="The Broad Institute Genome Sequencing Center for Infectious Disease"/>
            <person name="Wu L."/>
            <person name="Ma J."/>
        </authorList>
    </citation>
    <scope>NUCLEOTIDE SEQUENCE [LARGE SCALE GENOMIC DNA]</scope>
    <source>
        <strain evidence="2">CGMCC 1.15399</strain>
    </source>
</reference>
<dbReference type="RefSeq" id="WP_219536642.1">
    <property type="nucleotide sequence ID" value="NZ_JAHKRM010000031.1"/>
</dbReference>
<name>A0ABW4GVR8_9ACTN</name>
<proteinExistence type="predicted"/>
<keyword evidence="2" id="KW-1185">Reference proteome</keyword>
<sequence>MVDTDEKTIAEELREAAARSREHLLPHVVAEVLPQTAIVVLCGSIHDESAVTCRNCVLFDVKDRVLARLVAALLNAREPLASWLEQAAKDYEEEVYQEEGACHRGVCEPGCPGHEQVAVCDRCGNLLAPASPRQGPPCPCWTAPLAVARIVNGSAPQEANRG</sequence>
<organism evidence="1 2">
    <name type="scientific">Nonomuraea guangzhouensis</name>
    <dbReference type="NCBI Taxonomy" id="1291555"/>
    <lineage>
        <taxon>Bacteria</taxon>
        <taxon>Bacillati</taxon>
        <taxon>Actinomycetota</taxon>
        <taxon>Actinomycetes</taxon>
        <taxon>Streptosporangiales</taxon>
        <taxon>Streptosporangiaceae</taxon>
        <taxon>Nonomuraea</taxon>
    </lineage>
</organism>
<comment type="caution">
    <text evidence="1">The sequence shown here is derived from an EMBL/GenBank/DDBJ whole genome shotgun (WGS) entry which is preliminary data.</text>
</comment>
<evidence type="ECO:0000313" key="1">
    <source>
        <dbReference type="EMBL" id="MFD1546951.1"/>
    </source>
</evidence>
<dbReference type="Proteomes" id="UP001597097">
    <property type="component" value="Unassembled WGS sequence"/>
</dbReference>
<dbReference type="EMBL" id="JBHUCM010000070">
    <property type="protein sequence ID" value="MFD1546951.1"/>
    <property type="molecule type" value="Genomic_DNA"/>
</dbReference>
<accession>A0ABW4GVR8</accession>